<evidence type="ECO:0000313" key="3">
    <source>
        <dbReference type="EMBL" id="SEW08685.1"/>
    </source>
</evidence>
<evidence type="ECO:0000313" key="4">
    <source>
        <dbReference type="Proteomes" id="UP000198518"/>
    </source>
</evidence>
<dbReference type="EMBL" id="FOJA01000001">
    <property type="protein sequence ID" value="SEW08685.1"/>
    <property type="molecule type" value="Genomic_DNA"/>
</dbReference>
<dbReference type="GO" id="GO:0051536">
    <property type="term" value="F:iron-sulfur cluster binding"/>
    <property type="evidence" value="ECO:0007669"/>
    <property type="project" value="InterPro"/>
</dbReference>
<feature type="region of interest" description="Disordered" evidence="1">
    <location>
        <begin position="1"/>
        <end position="30"/>
    </location>
</feature>
<accession>A0A1I0P3C4</accession>
<feature type="compositionally biased region" description="Gly residues" evidence="1">
    <location>
        <begin position="1"/>
        <end position="11"/>
    </location>
</feature>
<evidence type="ECO:0000259" key="2">
    <source>
        <dbReference type="PROSITE" id="PS51085"/>
    </source>
</evidence>
<dbReference type="InterPro" id="IPR012675">
    <property type="entry name" value="Beta-grasp_dom_sf"/>
</dbReference>
<name>A0A1I0P3C4_9EURY</name>
<dbReference type="Proteomes" id="UP000198518">
    <property type="component" value="Unassembled WGS sequence"/>
</dbReference>
<organism evidence="3 4">
    <name type="scientific">Halobacterium jilantaiense</name>
    <dbReference type="NCBI Taxonomy" id="355548"/>
    <lineage>
        <taxon>Archaea</taxon>
        <taxon>Methanobacteriati</taxon>
        <taxon>Methanobacteriota</taxon>
        <taxon>Stenosarchaea group</taxon>
        <taxon>Halobacteria</taxon>
        <taxon>Halobacteriales</taxon>
        <taxon>Halobacteriaceae</taxon>
        <taxon>Halobacterium</taxon>
    </lineage>
</organism>
<dbReference type="Pfam" id="PF00111">
    <property type="entry name" value="Fer2"/>
    <property type="match status" value="1"/>
</dbReference>
<dbReference type="AlphaFoldDB" id="A0A1I0P3C4"/>
<dbReference type="CDD" id="cd00207">
    <property type="entry name" value="fer2"/>
    <property type="match status" value="1"/>
</dbReference>
<protein>
    <submittedName>
        <fullName evidence="3">2Fe-2S iron-sulfur cluster binding domain-containing protein</fullName>
    </submittedName>
</protein>
<dbReference type="Gene3D" id="3.10.20.30">
    <property type="match status" value="1"/>
</dbReference>
<dbReference type="RefSeq" id="WP_089668593.1">
    <property type="nucleotide sequence ID" value="NZ_FOJA01000001.1"/>
</dbReference>
<dbReference type="OrthoDB" id="180223at2157"/>
<reference evidence="3 4" key="1">
    <citation type="submission" date="2016-10" db="EMBL/GenBank/DDBJ databases">
        <authorList>
            <person name="de Groot N.N."/>
        </authorList>
    </citation>
    <scope>NUCLEOTIDE SEQUENCE [LARGE SCALE GENOMIC DNA]</scope>
    <source>
        <strain evidence="3 4">CGMCC 1.5337</strain>
    </source>
</reference>
<sequence length="117" mass="12242">MGNADDGGSGDESGARVVVEHGEGTTEITATAGGPLRDALLAADLSPYSAVTARANCGGRGLCATCGVRLHGDREPAHWHDRLAARFGYPRLSCQVPVEDGMVVELLPDKRVWGGRE</sequence>
<dbReference type="SUPFAM" id="SSF54292">
    <property type="entry name" value="2Fe-2S ferredoxin-like"/>
    <property type="match status" value="1"/>
</dbReference>
<dbReference type="PROSITE" id="PS51085">
    <property type="entry name" value="2FE2S_FER_2"/>
    <property type="match status" value="1"/>
</dbReference>
<evidence type="ECO:0000256" key="1">
    <source>
        <dbReference type="SAM" id="MobiDB-lite"/>
    </source>
</evidence>
<dbReference type="STRING" id="355548.SAMN04487945_1361"/>
<dbReference type="InterPro" id="IPR001041">
    <property type="entry name" value="2Fe-2S_ferredoxin-type"/>
</dbReference>
<proteinExistence type="predicted"/>
<keyword evidence="4" id="KW-1185">Reference proteome</keyword>
<feature type="domain" description="2Fe-2S ferredoxin-type" evidence="2">
    <location>
        <begin position="15"/>
        <end position="110"/>
    </location>
</feature>
<dbReference type="InterPro" id="IPR036010">
    <property type="entry name" value="2Fe-2S_ferredoxin-like_sf"/>
</dbReference>
<gene>
    <name evidence="3" type="ORF">SAMN04487945_1361</name>
</gene>